<dbReference type="KEGG" id="nhu:H0264_07890"/>
<keyword evidence="3" id="KW-0378">Hydrolase</keyword>
<evidence type="ECO:0000259" key="2">
    <source>
        <dbReference type="Pfam" id="PF00561"/>
    </source>
</evidence>
<dbReference type="PANTHER" id="PTHR32015">
    <property type="entry name" value="FASTING INDUCED LIPASE"/>
    <property type="match status" value="1"/>
</dbReference>
<dbReference type="GO" id="GO:0016298">
    <property type="term" value="F:lipase activity"/>
    <property type="evidence" value="ECO:0007669"/>
    <property type="project" value="TreeGrafter"/>
</dbReference>
<dbReference type="Proteomes" id="UP000515512">
    <property type="component" value="Chromosome"/>
</dbReference>
<protein>
    <submittedName>
        <fullName evidence="3">Alpha/beta fold hydrolase</fullName>
    </submittedName>
</protein>
<dbReference type="InterPro" id="IPR002918">
    <property type="entry name" value="Lipase_EstA/Esterase_EstB"/>
</dbReference>
<feature type="signal peptide" evidence="1">
    <location>
        <begin position="1"/>
        <end position="20"/>
    </location>
</feature>
<proteinExistence type="predicted"/>
<dbReference type="SUPFAM" id="SSF53474">
    <property type="entry name" value="alpha/beta-Hydrolases"/>
    <property type="match status" value="1"/>
</dbReference>
<dbReference type="Pfam" id="PF00561">
    <property type="entry name" value="Abhydrolase_1"/>
    <property type="match status" value="1"/>
</dbReference>
<dbReference type="InterPro" id="IPR029058">
    <property type="entry name" value="AB_hydrolase_fold"/>
</dbReference>
<feature type="domain" description="AB hydrolase-1" evidence="2">
    <location>
        <begin position="44"/>
        <end position="150"/>
    </location>
</feature>
<dbReference type="RefSeq" id="WP_181583358.1">
    <property type="nucleotide sequence ID" value="NZ_CP059399.1"/>
</dbReference>
<dbReference type="EMBL" id="CP059399">
    <property type="protein sequence ID" value="QLY32185.1"/>
    <property type="molecule type" value="Genomic_DNA"/>
</dbReference>
<sequence length="274" mass="27970">MIRLLTVAAAVVALSLPALAPAAADPVPALGEPAACTPAPNHPYPVVLLHGTMDDASAWNALAPRLTAAGYCVFAPSYGAYPSVIPVGGGVAPIEQSAATIADYVDRVLAVTGAARVDIVGHSQGGTIAEYYAKNLGGASKVRSAILLAVATHGTDLLGTVELANQVPALGGLVNSTMLPSFCPACVDLQRGSAFMRTLGAGPIAQPGVRYSVLATYDDSVVTPAGAASFIDEPGVTNLFVQDLRPGVVAHKDMPSNQAVMDWVTMRLNTDIAD</sequence>
<keyword evidence="4" id="KW-1185">Reference proteome</keyword>
<keyword evidence="1" id="KW-0732">Signal</keyword>
<name>A0A7D6ZRP2_9NOCA</name>
<dbReference type="InterPro" id="IPR000073">
    <property type="entry name" value="AB_hydrolase_1"/>
</dbReference>
<dbReference type="Gene3D" id="3.40.50.1820">
    <property type="entry name" value="alpha/beta hydrolase"/>
    <property type="match status" value="1"/>
</dbReference>
<dbReference type="AlphaFoldDB" id="A0A7D6ZRP2"/>
<organism evidence="3 4">
    <name type="scientific">Nocardia huaxiensis</name>
    <dbReference type="NCBI Taxonomy" id="2755382"/>
    <lineage>
        <taxon>Bacteria</taxon>
        <taxon>Bacillati</taxon>
        <taxon>Actinomycetota</taxon>
        <taxon>Actinomycetes</taxon>
        <taxon>Mycobacteriales</taxon>
        <taxon>Nocardiaceae</taxon>
        <taxon>Nocardia</taxon>
    </lineage>
</organism>
<dbReference type="PANTHER" id="PTHR32015:SF1">
    <property type="entry name" value="LIPASE"/>
    <property type="match status" value="1"/>
</dbReference>
<gene>
    <name evidence="3" type="ORF">H0264_07890</name>
</gene>
<accession>A0A7D6ZRP2</accession>
<evidence type="ECO:0000313" key="3">
    <source>
        <dbReference type="EMBL" id="QLY32185.1"/>
    </source>
</evidence>
<dbReference type="GO" id="GO:0016042">
    <property type="term" value="P:lipid catabolic process"/>
    <property type="evidence" value="ECO:0007669"/>
    <property type="project" value="InterPro"/>
</dbReference>
<evidence type="ECO:0000256" key="1">
    <source>
        <dbReference type="SAM" id="SignalP"/>
    </source>
</evidence>
<evidence type="ECO:0000313" key="4">
    <source>
        <dbReference type="Proteomes" id="UP000515512"/>
    </source>
</evidence>
<reference evidence="3 4" key="1">
    <citation type="submission" date="2020-07" db="EMBL/GenBank/DDBJ databases">
        <authorList>
            <person name="Zhuang K."/>
            <person name="Ran Y."/>
        </authorList>
    </citation>
    <scope>NUCLEOTIDE SEQUENCE [LARGE SCALE GENOMIC DNA]</scope>
    <source>
        <strain evidence="3 4">WCH-YHL-001</strain>
    </source>
</reference>
<feature type="chain" id="PRO_5039585151" evidence="1">
    <location>
        <begin position="21"/>
        <end position="274"/>
    </location>
</feature>